<dbReference type="PANTHER" id="PTHR37302">
    <property type="entry name" value="SLR1116 PROTEIN"/>
    <property type="match status" value="1"/>
</dbReference>
<dbReference type="Pfam" id="PF05163">
    <property type="entry name" value="DinB"/>
    <property type="match status" value="1"/>
</dbReference>
<evidence type="ECO:0000256" key="3">
    <source>
        <dbReference type="PIRSR" id="PIRSR607837-1"/>
    </source>
</evidence>
<comment type="caution">
    <text evidence="4">The sequence shown here is derived from an EMBL/GenBank/DDBJ whole genome shotgun (WGS) entry which is preliminary data.</text>
</comment>
<dbReference type="RefSeq" id="WP_110985334.1">
    <property type="nucleotide sequence ID" value="NZ_CAWNWM010000003.1"/>
</dbReference>
<accession>A0A2W1JV50</accession>
<reference evidence="4 5" key="1">
    <citation type="journal article" date="2018" name="Sci. Rep.">
        <title>A novel species of the marine cyanobacterium Acaryochloris with a unique pigment content and lifestyle.</title>
        <authorList>
            <person name="Partensky F."/>
            <person name="Six C."/>
            <person name="Ratin M."/>
            <person name="Garczarek L."/>
            <person name="Vaulot D."/>
            <person name="Probert I."/>
            <person name="Calteau A."/>
            <person name="Gourvil P."/>
            <person name="Marie D."/>
            <person name="Grebert T."/>
            <person name="Bouchier C."/>
            <person name="Le Panse S."/>
            <person name="Gachenot M."/>
            <person name="Rodriguez F."/>
            <person name="Garrido J.L."/>
        </authorList>
    </citation>
    <scope>NUCLEOTIDE SEQUENCE [LARGE SCALE GENOMIC DNA]</scope>
    <source>
        <strain evidence="4 5">RCC1774</strain>
    </source>
</reference>
<evidence type="ECO:0000256" key="1">
    <source>
        <dbReference type="ARBA" id="ARBA00008635"/>
    </source>
</evidence>
<feature type="binding site" evidence="3">
    <location>
        <position position="135"/>
    </location>
    <ligand>
        <name>a divalent metal cation</name>
        <dbReference type="ChEBI" id="CHEBI:60240"/>
    </ligand>
</feature>
<dbReference type="OrthoDB" id="119432at2"/>
<dbReference type="Proteomes" id="UP000248857">
    <property type="component" value="Unassembled WGS sequence"/>
</dbReference>
<keyword evidence="5" id="KW-1185">Reference proteome</keyword>
<dbReference type="AlphaFoldDB" id="A0A2W1JV50"/>
<dbReference type="Gene3D" id="1.20.120.450">
    <property type="entry name" value="dinb family like domain"/>
    <property type="match status" value="1"/>
</dbReference>
<evidence type="ECO:0000313" key="5">
    <source>
        <dbReference type="Proteomes" id="UP000248857"/>
    </source>
</evidence>
<protein>
    <recommendedName>
        <fullName evidence="6">Damage-inducible protein DinB</fullName>
    </recommendedName>
</protein>
<dbReference type="EMBL" id="PQWO01000003">
    <property type="protein sequence ID" value="PZD74352.1"/>
    <property type="molecule type" value="Genomic_DNA"/>
</dbReference>
<dbReference type="InterPro" id="IPR034660">
    <property type="entry name" value="DinB/YfiT-like"/>
</dbReference>
<keyword evidence="2 3" id="KW-0479">Metal-binding</keyword>
<comment type="similarity">
    <text evidence="1">Belongs to the DinB family.</text>
</comment>
<dbReference type="GO" id="GO:0046872">
    <property type="term" value="F:metal ion binding"/>
    <property type="evidence" value="ECO:0007669"/>
    <property type="project" value="UniProtKB-KW"/>
</dbReference>
<dbReference type="InterPro" id="IPR007837">
    <property type="entry name" value="DinB"/>
</dbReference>
<dbReference type="PANTHER" id="PTHR37302:SF1">
    <property type="entry name" value="PROTEIN DINB"/>
    <property type="match status" value="1"/>
</dbReference>
<feature type="binding site" evidence="3">
    <location>
        <position position="139"/>
    </location>
    <ligand>
        <name>a divalent metal cation</name>
        <dbReference type="ChEBI" id="CHEBI:60240"/>
    </ligand>
</feature>
<evidence type="ECO:0008006" key="6">
    <source>
        <dbReference type="Google" id="ProtNLM"/>
    </source>
</evidence>
<proteinExistence type="inferred from homology"/>
<organism evidence="4 5">
    <name type="scientific">Acaryochloris thomasi RCC1774</name>
    <dbReference type="NCBI Taxonomy" id="1764569"/>
    <lineage>
        <taxon>Bacteria</taxon>
        <taxon>Bacillati</taxon>
        <taxon>Cyanobacteriota</taxon>
        <taxon>Cyanophyceae</taxon>
        <taxon>Acaryochloridales</taxon>
        <taxon>Acaryochloridaceae</taxon>
        <taxon>Acaryochloris</taxon>
        <taxon>Acaryochloris thomasi</taxon>
    </lineage>
</organism>
<evidence type="ECO:0000313" key="4">
    <source>
        <dbReference type="EMBL" id="PZD74352.1"/>
    </source>
</evidence>
<dbReference type="SUPFAM" id="SSF109854">
    <property type="entry name" value="DinB/YfiT-like putative metalloenzymes"/>
    <property type="match status" value="1"/>
</dbReference>
<evidence type="ECO:0000256" key="2">
    <source>
        <dbReference type="ARBA" id="ARBA00022723"/>
    </source>
</evidence>
<gene>
    <name evidence="4" type="ORF">C1752_01374</name>
</gene>
<name>A0A2W1JV50_9CYAN</name>
<feature type="binding site" evidence="3">
    <location>
        <position position="50"/>
    </location>
    <ligand>
        <name>a divalent metal cation</name>
        <dbReference type="ChEBI" id="CHEBI:60240"/>
    </ligand>
</feature>
<sequence>MIDSAYCEKMAQYNQWMNKRLYEVCAKINDKERKSDKGAFFKSIHATLNHIIYGDLAFLSRFTGEPSVVPEMGVLLYDDFDTLFKARIDLDQRIVGWASALDHEWLRSTTTYTSKVDKKIRTVENWVLITHMFNHETHHRGQITTLLSQIGLDMGTTDLPFLPGIEA</sequence>